<evidence type="ECO:0000313" key="2">
    <source>
        <dbReference type="EMBL" id="KAI5419496.1"/>
    </source>
</evidence>
<sequence length="152" mass="16638">MPCHAQNVITVVAAGPYTNGQCYHTTCNVQSNTTVTLQRSNQITTVNTPKPKKKSKGDVACGSHQVAVLVSKAAFQFIQGAKPSDYKVPVMLKIQDMMKYHGKLDGLADKLCTPNINGINNETDLPDEKTTDRSDLQLNSTTTQSNKTLRRD</sequence>
<dbReference type="AlphaFoldDB" id="A0A9D5AU93"/>
<name>A0A9D5AU93_PEA</name>
<gene>
    <name evidence="2" type="ORF">KIW84_043603</name>
</gene>
<accession>A0A9D5AU93</accession>
<evidence type="ECO:0000256" key="1">
    <source>
        <dbReference type="SAM" id="MobiDB-lite"/>
    </source>
</evidence>
<feature type="region of interest" description="Disordered" evidence="1">
    <location>
        <begin position="119"/>
        <end position="152"/>
    </location>
</feature>
<dbReference type="EMBL" id="JAMSHJ010000004">
    <property type="protein sequence ID" value="KAI5419496.1"/>
    <property type="molecule type" value="Genomic_DNA"/>
</dbReference>
<dbReference type="Proteomes" id="UP001058974">
    <property type="component" value="Chromosome 4"/>
</dbReference>
<comment type="caution">
    <text evidence="2">The sequence shown here is derived from an EMBL/GenBank/DDBJ whole genome shotgun (WGS) entry which is preliminary data.</text>
</comment>
<proteinExistence type="predicted"/>
<dbReference type="Gramene" id="Psat04G0360300-T1">
    <property type="protein sequence ID" value="KAI5419496.1"/>
    <property type="gene ID" value="KIW84_043603"/>
</dbReference>
<reference evidence="2 3" key="1">
    <citation type="journal article" date="2022" name="Nat. Genet.">
        <title>Improved pea reference genome and pan-genome highlight genomic features and evolutionary characteristics.</title>
        <authorList>
            <person name="Yang T."/>
            <person name="Liu R."/>
            <person name="Luo Y."/>
            <person name="Hu S."/>
            <person name="Wang D."/>
            <person name="Wang C."/>
            <person name="Pandey M.K."/>
            <person name="Ge S."/>
            <person name="Xu Q."/>
            <person name="Li N."/>
            <person name="Li G."/>
            <person name="Huang Y."/>
            <person name="Saxena R.K."/>
            <person name="Ji Y."/>
            <person name="Li M."/>
            <person name="Yan X."/>
            <person name="He Y."/>
            <person name="Liu Y."/>
            <person name="Wang X."/>
            <person name="Xiang C."/>
            <person name="Varshney R.K."/>
            <person name="Ding H."/>
            <person name="Gao S."/>
            <person name="Zong X."/>
        </authorList>
    </citation>
    <scope>NUCLEOTIDE SEQUENCE [LARGE SCALE GENOMIC DNA]</scope>
    <source>
        <strain evidence="2 3">cv. Zhongwan 6</strain>
    </source>
</reference>
<evidence type="ECO:0000313" key="3">
    <source>
        <dbReference type="Proteomes" id="UP001058974"/>
    </source>
</evidence>
<organism evidence="2 3">
    <name type="scientific">Pisum sativum</name>
    <name type="common">Garden pea</name>
    <name type="synonym">Lathyrus oleraceus</name>
    <dbReference type="NCBI Taxonomy" id="3888"/>
    <lineage>
        <taxon>Eukaryota</taxon>
        <taxon>Viridiplantae</taxon>
        <taxon>Streptophyta</taxon>
        <taxon>Embryophyta</taxon>
        <taxon>Tracheophyta</taxon>
        <taxon>Spermatophyta</taxon>
        <taxon>Magnoliopsida</taxon>
        <taxon>eudicotyledons</taxon>
        <taxon>Gunneridae</taxon>
        <taxon>Pentapetalae</taxon>
        <taxon>rosids</taxon>
        <taxon>fabids</taxon>
        <taxon>Fabales</taxon>
        <taxon>Fabaceae</taxon>
        <taxon>Papilionoideae</taxon>
        <taxon>50 kb inversion clade</taxon>
        <taxon>NPAAA clade</taxon>
        <taxon>Hologalegina</taxon>
        <taxon>IRL clade</taxon>
        <taxon>Fabeae</taxon>
        <taxon>Lathyrus</taxon>
    </lineage>
</organism>
<feature type="compositionally biased region" description="Polar residues" evidence="1">
    <location>
        <begin position="136"/>
        <end position="152"/>
    </location>
</feature>
<protein>
    <submittedName>
        <fullName evidence="2">Uncharacterized protein</fullName>
    </submittedName>
</protein>
<feature type="compositionally biased region" description="Basic and acidic residues" evidence="1">
    <location>
        <begin position="126"/>
        <end position="135"/>
    </location>
</feature>
<keyword evidence="3" id="KW-1185">Reference proteome</keyword>